<keyword evidence="2" id="KW-1003">Cell membrane</keyword>
<keyword evidence="5 7" id="KW-1133">Transmembrane helix</keyword>
<dbReference type="InterPro" id="IPR003362">
    <property type="entry name" value="Bact_transf"/>
</dbReference>
<dbReference type="GO" id="GO:0016780">
    <property type="term" value="F:phosphotransferase activity, for other substituted phosphate groups"/>
    <property type="evidence" value="ECO:0007669"/>
    <property type="project" value="TreeGrafter"/>
</dbReference>
<keyword evidence="3 9" id="KW-0808">Transferase</keyword>
<reference evidence="9" key="1">
    <citation type="submission" date="2019-08" db="EMBL/GenBank/DDBJ databases">
        <authorList>
            <person name="Kucharzyk K."/>
            <person name="Murdoch R.W."/>
            <person name="Higgins S."/>
            <person name="Loffler F."/>
        </authorList>
    </citation>
    <scope>NUCLEOTIDE SEQUENCE</scope>
</reference>
<sequence>MFGQDLAAPASALRKPLNAAKRTLDILLSFSLLLALAPLLLIIALSVRLTSEGPVIFRHRRVGLGGKEFFIYKFRTMTQNAEKLKDSFTPDQIAEFAANYKLHHDPRVTKLGRILRRTSLDELPQLFNVLRGEMSIVGPRPVTREELAKYGQYTGLLLSVKPGITGQWQVSGRSDVAYEERILLDVSYITYFTISLDLKIILATFRTVITRGGAY</sequence>
<proteinExistence type="predicted"/>
<evidence type="ECO:0000259" key="8">
    <source>
        <dbReference type="Pfam" id="PF02397"/>
    </source>
</evidence>
<protein>
    <submittedName>
        <fullName evidence="9">Putative sugar transferase EpsL</fullName>
        <ecNumber evidence="9">2.-.-.-</ecNumber>
    </submittedName>
</protein>
<dbReference type="EMBL" id="VSSQ01000775">
    <property type="protein sequence ID" value="MPM01124.1"/>
    <property type="molecule type" value="Genomic_DNA"/>
</dbReference>
<organism evidence="9">
    <name type="scientific">bioreactor metagenome</name>
    <dbReference type="NCBI Taxonomy" id="1076179"/>
    <lineage>
        <taxon>unclassified sequences</taxon>
        <taxon>metagenomes</taxon>
        <taxon>ecological metagenomes</taxon>
    </lineage>
</organism>
<evidence type="ECO:0000256" key="1">
    <source>
        <dbReference type="ARBA" id="ARBA00004236"/>
    </source>
</evidence>
<feature type="domain" description="Bacterial sugar transferase" evidence="8">
    <location>
        <begin position="21"/>
        <end position="209"/>
    </location>
</feature>
<evidence type="ECO:0000256" key="4">
    <source>
        <dbReference type="ARBA" id="ARBA00022692"/>
    </source>
</evidence>
<dbReference type="PANTHER" id="PTHR30576">
    <property type="entry name" value="COLANIC BIOSYNTHESIS UDP-GLUCOSE LIPID CARRIER TRANSFERASE"/>
    <property type="match status" value="1"/>
</dbReference>
<name>A0A644WFN9_9ZZZZ</name>
<dbReference type="AlphaFoldDB" id="A0A644WFN9"/>
<evidence type="ECO:0000256" key="3">
    <source>
        <dbReference type="ARBA" id="ARBA00022679"/>
    </source>
</evidence>
<dbReference type="PANTHER" id="PTHR30576:SF4">
    <property type="entry name" value="UNDECAPRENYL-PHOSPHATE GALACTOSE PHOSPHOTRANSFERASE"/>
    <property type="match status" value="1"/>
</dbReference>
<evidence type="ECO:0000256" key="5">
    <source>
        <dbReference type="ARBA" id="ARBA00022989"/>
    </source>
</evidence>
<gene>
    <name evidence="9" type="primary">epsL_4</name>
    <name evidence="9" type="ORF">SDC9_47362</name>
</gene>
<comment type="caution">
    <text evidence="9">The sequence shown here is derived from an EMBL/GenBank/DDBJ whole genome shotgun (WGS) entry which is preliminary data.</text>
</comment>
<dbReference type="GO" id="GO:0005886">
    <property type="term" value="C:plasma membrane"/>
    <property type="evidence" value="ECO:0007669"/>
    <property type="project" value="UniProtKB-SubCell"/>
</dbReference>
<comment type="subcellular location">
    <subcellularLocation>
        <location evidence="1">Cell membrane</location>
    </subcellularLocation>
</comment>
<accession>A0A644WFN9</accession>
<evidence type="ECO:0000256" key="7">
    <source>
        <dbReference type="SAM" id="Phobius"/>
    </source>
</evidence>
<dbReference type="EC" id="2.-.-.-" evidence="9"/>
<evidence type="ECO:0000313" key="9">
    <source>
        <dbReference type="EMBL" id="MPM01124.1"/>
    </source>
</evidence>
<keyword evidence="4 7" id="KW-0812">Transmembrane</keyword>
<evidence type="ECO:0000256" key="2">
    <source>
        <dbReference type="ARBA" id="ARBA00022475"/>
    </source>
</evidence>
<evidence type="ECO:0000256" key="6">
    <source>
        <dbReference type="ARBA" id="ARBA00023136"/>
    </source>
</evidence>
<keyword evidence="6 7" id="KW-0472">Membrane</keyword>
<feature type="transmembrane region" description="Helical" evidence="7">
    <location>
        <begin position="26"/>
        <end position="51"/>
    </location>
</feature>
<dbReference type="Pfam" id="PF02397">
    <property type="entry name" value="Bac_transf"/>
    <property type="match status" value="1"/>
</dbReference>